<accession>A0A2P5Y0T1</accession>
<organism evidence="1 2">
    <name type="scientific">Gossypium barbadense</name>
    <name type="common">Sea Island cotton</name>
    <name type="synonym">Hibiscus barbadensis</name>
    <dbReference type="NCBI Taxonomy" id="3634"/>
    <lineage>
        <taxon>Eukaryota</taxon>
        <taxon>Viridiplantae</taxon>
        <taxon>Streptophyta</taxon>
        <taxon>Embryophyta</taxon>
        <taxon>Tracheophyta</taxon>
        <taxon>Spermatophyta</taxon>
        <taxon>Magnoliopsida</taxon>
        <taxon>eudicotyledons</taxon>
        <taxon>Gunneridae</taxon>
        <taxon>Pentapetalae</taxon>
        <taxon>rosids</taxon>
        <taxon>malvids</taxon>
        <taxon>Malvales</taxon>
        <taxon>Malvaceae</taxon>
        <taxon>Malvoideae</taxon>
        <taxon>Gossypium</taxon>
    </lineage>
</organism>
<proteinExistence type="predicted"/>
<dbReference type="AlphaFoldDB" id="A0A2P5Y0T1"/>
<evidence type="ECO:0000313" key="2">
    <source>
        <dbReference type="Proteomes" id="UP000239757"/>
    </source>
</evidence>
<dbReference type="Proteomes" id="UP000239757">
    <property type="component" value="Unassembled WGS sequence"/>
</dbReference>
<name>A0A2P5Y0T1_GOSBA</name>
<protein>
    <submittedName>
        <fullName evidence="1">Uncharacterized protein</fullName>
    </submittedName>
</protein>
<reference evidence="1 2" key="1">
    <citation type="submission" date="2015-01" db="EMBL/GenBank/DDBJ databases">
        <title>Genome of allotetraploid Gossypium barbadense reveals genomic plasticity and fiber elongation in cotton evolution.</title>
        <authorList>
            <person name="Chen X."/>
            <person name="Liu X."/>
            <person name="Zhao B."/>
            <person name="Zheng H."/>
            <person name="Hu Y."/>
            <person name="Lu G."/>
            <person name="Yang C."/>
            <person name="Chen J."/>
            <person name="Shan C."/>
            <person name="Zhang L."/>
            <person name="Zhou Y."/>
            <person name="Wang L."/>
            <person name="Guo W."/>
            <person name="Bai Y."/>
            <person name="Ruan J."/>
            <person name="Shangguan X."/>
            <person name="Mao Y."/>
            <person name="Jiang J."/>
            <person name="Zhu Y."/>
            <person name="Lei J."/>
            <person name="Kang H."/>
            <person name="Chen S."/>
            <person name="He X."/>
            <person name="Wang R."/>
            <person name="Wang Y."/>
            <person name="Chen J."/>
            <person name="Wang L."/>
            <person name="Yu S."/>
            <person name="Wang B."/>
            <person name="Wei J."/>
            <person name="Song S."/>
            <person name="Lu X."/>
            <person name="Gao Z."/>
            <person name="Gu W."/>
            <person name="Deng X."/>
            <person name="Ma D."/>
            <person name="Wang S."/>
            <person name="Liang W."/>
            <person name="Fang L."/>
            <person name="Cai C."/>
            <person name="Zhu X."/>
            <person name="Zhou B."/>
            <person name="Zhang Y."/>
            <person name="Chen Z."/>
            <person name="Xu S."/>
            <person name="Zhu R."/>
            <person name="Wang S."/>
            <person name="Zhang T."/>
            <person name="Zhao G."/>
        </authorList>
    </citation>
    <scope>NUCLEOTIDE SEQUENCE [LARGE SCALE GENOMIC DNA]</scope>
    <source>
        <strain evidence="2">cv. Xinhai21</strain>
        <tissue evidence="1">Leaf</tissue>
    </source>
</reference>
<dbReference type="EMBL" id="KZ663899">
    <property type="protein sequence ID" value="PPS09171.1"/>
    <property type="molecule type" value="Genomic_DNA"/>
</dbReference>
<sequence>MDRVLAFIGSCGEMKGWEPRDWKVVDLALSKTVEEQPRQPVQGIQAASLLVPCHKQGLRWGSNVGPHDISGTLHNLLARSYRHHRFLSHQARQILEPGLVLGLCLEHIFFP</sequence>
<evidence type="ECO:0000313" key="1">
    <source>
        <dbReference type="EMBL" id="PPS09171.1"/>
    </source>
</evidence>
<gene>
    <name evidence="1" type="ORF">GOBAR_AA11473</name>
</gene>